<name>A0A3P6T2D7_ANISI</name>
<proteinExistence type="predicted"/>
<sequence length="246" mass="28572">MLSSFRGDRRSSSLSMIYCSIYRRHFRMPILLSLAAILLNLPAFFEIQSHVCRRRDGRYGYGLDVIEVTIGYRSWVQIFIYGADLSNFLVILNSATNCLIFLRGPSWLQRQIVQRTTIRKQKLAFNNLQTSRRIALLQNSWISVQTMTSGQFGVNVLHALLRKDPSLIDALRPIEQGGDLDDEEEPLRQTAGGPIQRKSFDLLTYPQYYQAGERIVTLFDDLMQMMQNQHAEQVRQYQLLASKWFR</sequence>
<evidence type="ECO:0000313" key="2">
    <source>
        <dbReference type="Proteomes" id="UP000267096"/>
    </source>
</evidence>
<dbReference type="AlphaFoldDB" id="A0A3P6T2D7"/>
<dbReference type="Proteomes" id="UP000267096">
    <property type="component" value="Unassembled WGS sequence"/>
</dbReference>
<keyword evidence="2" id="KW-1185">Reference proteome</keyword>
<reference evidence="1 2" key="1">
    <citation type="submission" date="2018-11" db="EMBL/GenBank/DDBJ databases">
        <authorList>
            <consortium name="Pathogen Informatics"/>
        </authorList>
    </citation>
    <scope>NUCLEOTIDE SEQUENCE [LARGE SCALE GENOMIC DNA]</scope>
</reference>
<evidence type="ECO:0000313" key="1">
    <source>
        <dbReference type="EMBL" id="VDK60028.1"/>
    </source>
</evidence>
<dbReference type="EMBL" id="UYRR01033960">
    <property type="protein sequence ID" value="VDK60028.1"/>
    <property type="molecule type" value="Genomic_DNA"/>
</dbReference>
<dbReference type="OrthoDB" id="5793039at2759"/>
<organism evidence="1 2">
    <name type="scientific">Anisakis simplex</name>
    <name type="common">Herring worm</name>
    <dbReference type="NCBI Taxonomy" id="6269"/>
    <lineage>
        <taxon>Eukaryota</taxon>
        <taxon>Metazoa</taxon>
        <taxon>Ecdysozoa</taxon>
        <taxon>Nematoda</taxon>
        <taxon>Chromadorea</taxon>
        <taxon>Rhabditida</taxon>
        <taxon>Spirurina</taxon>
        <taxon>Ascaridomorpha</taxon>
        <taxon>Ascaridoidea</taxon>
        <taxon>Anisakidae</taxon>
        <taxon>Anisakis</taxon>
        <taxon>Anisakis simplex complex</taxon>
    </lineage>
</organism>
<accession>A0A3P6T2D7</accession>
<protein>
    <submittedName>
        <fullName evidence="1">Uncharacterized protein</fullName>
    </submittedName>
</protein>
<gene>
    <name evidence="1" type="ORF">ASIM_LOCUS17293</name>
</gene>